<keyword evidence="1" id="KW-1133">Transmembrane helix</keyword>
<reference evidence="2" key="1">
    <citation type="submission" date="2022-12" db="EMBL/GenBank/DDBJ databases">
        <title>Isolation and characterisation of novel Methanocorpusculum spp. from native Australian herbivores indicates the genus is ancestrally host-associated.</title>
        <authorList>
            <person name="Volmer J.G."/>
            <person name="Soo R.M."/>
            <person name="Evans P.N."/>
            <person name="Hoedt E.C."/>
            <person name="Astorga Alsina A.L."/>
            <person name="Woodcroft B.J."/>
            <person name="Tyson G.W."/>
            <person name="Hugenholtz P."/>
            <person name="Morrison M."/>
        </authorList>
    </citation>
    <scope>NUCLEOTIDE SEQUENCE</scope>
    <source>
        <strain evidence="2">MG</strain>
    </source>
</reference>
<evidence type="ECO:0000256" key="1">
    <source>
        <dbReference type="SAM" id="Phobius"/>
    </source>
</evidence>
<keyword evidence="1" id="KW-0472">Membrane</keyword>
<feature type="transmembrane region" description="Helical" evidence="1">
    <location>
        <begin position="45"/>
        <end position="63"/>
    </location>
</feature>
<protein>
    <recommendedName>
        <fullName evidence="4">Major facilitator superfamily (MFS) profile domain-containing protein</fullName>
    </recommendedName>
</protein>
<feature type="transmembrane region" description="Helical" evidence="1">
    <location>
        <begin position="69"/>
        <end position="88"/>
    </location>
</feature>
<sequence length="162" mass="16854">MCFVSVGKTAGCFGCLLLLGGMVAPLYTINLVVVELYPVTAASDLRLALCFVLLLCGAAYATVYGRHLILALTGILTFLFTVLLYTVLTEQVQALAVSLGEFGGGASTLLGGILSGVAGYLINATVAPSWGWYLFIAAGIVLFAAGILGMIMERKHGVENTA</sequence>
<dbReference type="EMBL" id="JAPTGB010000012">
    <property type="protein sequence ID" value="MCZ0860898.1"/>
    <property type="molecule type" value="Genomic_DNA"/>
</dbReference>
<dbReference type="Proteomes" id="UP001141422">
    <property type="component" value="Unassembled WGS sequence"/>
</dbReference>
<feature type="transmembrane region" description="Helical" evidence="1">
    <location>
        <begin position="130"/>
        <end position="151"/>
    </location>
</feature>
<evidence type="ECO:0008006" key="4">
    <source>
        <dbReference type="Google" id="ProtNLM"/>
    </source>
</evidence>
<evidence type="ECO:0000313" key="3">
    <source>
        <dbReference type="Proteomes" id="UP001141422"/>
    </source>
</evidence>
<proteinExistence type="predicted"/>
<dbReference type="RefSeq" id="WP_268925097.1">
    <property type="nucleotide sequence ID" value="NZ_JAPTGB010000012.1"/>
</dbReference>
<keyword evidence="3" id="KW-1185">Reference proteome</keyword>
<feature type="transmembrane region" description="Helical" evidence="1">
    <location>
        <begin position="6"/>
        <end position="33"/>
    </location>
</feature>
<gene>
    <name evidence="2" type="ORF">O0S10_06600</name>
</gene>
<accession>A0ABT4IIJ0</accession>
<keyword evidence="1" id="KW-0812">Transmembrane</keyword>
<evidence type="ECO:0000313" key="2">
    <source>
        <dbReference type="EMBL" id="MCZ0860898.1"/>
    </source>
</evidence>
<feature type="transmembrane region" description="Helical" evidence="1">
    <location>
        <begin position="95"/>
        <end position="118"/>
    </location>
</feature>
<organism evidence="2 3">
    <name type="scientific">Methanocorpusculum petauri</name>
    <dbReference type="NCBI Taxonomy" id="3002863"/>
    <lineage>
        <taxon>Archaea</taxon>
        <taxon>Methanobacteriati</taxon>
        <taxon>Methanobacteriota</taxon>
        <taxon>Stenosarchaea group</taxon>
        <taxon>Methanomicrobia</taxon>
        <taxon>Methanomicrobiales</taxon>
        <taxon>Methanocorpusculaceae</taxon>
        <taxon>Methanocorpusculum</taxon>
    </lineage>
</organism>
<comment type="caution">
    <text evidence="2">The sequence shown here is derived from an EMBL/GenBank/DDBJ whole genome shotgun (WGS) entry which is preliminary data.</text>
</comment>
<name>A0ABT4IIJ0_9EURY</name>